<dbReference type="CDD" id="cd00303">
    <property type="entry name" value="retropepsin_like"/>
    <property type="match status" value="1"/>
</dbReference>
<dbReference type="InterPro" id="IPR021109">
    <property type="entry name" value="Peptidase_aspartic_dom_sf"/>
</dbReference>
<gene>
    <name evidence="4" type="ORF">MCOR_32773</name>
</gene>
<feature type="domain" description="Retropepsins" evidence="3">
    <location>
        <begin position="96"/>
        <end position="190"/>
    </location>
</feature>
<reference evidence="4 5" key="1">
    <citation type="submission" date="2020-06" db="EMBL/GenBank/DDBJ databases">
        <authorList>
            <person name="Li R."/>
            <person name="Bekaert M."/>
        </authorList>
    </citation>
    <scope>NUCLEOTIDE SEQUENCE [LARGE SCALE GENOMIC DNA]</scope>
    <source>
        <strain evidence="5">wild</strain>
    </source>
</reference>
<dbReference type="Gene3D" id="2.40.70.10">
    <property type="entry name" value="Acid Proteases"/>
    <property type="match status" value="1"/>
</dbReference>
<protein>
    <recommendedName>
        <fullName evidence="3">Retropepsins domain-containing protein</fullName>
    </recommendedName>
</protein>
<keyword evidence="1" id="KW-0378">Hydrolase</keyword>
<dbReference type="OrthoDB" id="1934862at2759"/>
<evidence type="ECO:0000256" key="2">
    <source>
        <dbReference type="SAM" id="MobiDB-lite"/>
    </source>
</evidence>
<dbReference type="Proteomes" id="UP000507470">
    <property type="component" value="Unassembled WGS sequence"/>
</dbReference>
<dbReference type="SUPFAM" id="SSF50630">
    <property type="entry name" value="Acid proteases"/>
    <property type="match status" value="1"/>
</dbReference>
<sequence length="649" mass="72086">MRQSNRSSGTSPSRDYEADHTSRGRGQGRRGGFNNRSGTLQKRFPNNSPGRQPPKQNNQSARKSVTINVPEDSVTEGPSNGFTVVGTIGTAQLLRVKIQVQGKLVTALIDTGSEVTIMQDKIFDSLQEQPYVIKETLMHGADRDMQMTCRITNPILFRIDDLLFSHQLYIAPIDCEMLLGHDFLASNNVILKIGHGYMSINDKTVKLVLGGETPSAQPSVNRITIPTSVVVPPNSVMRMNCTVPVQDNDFVIEPNSKTTLLNPRSVCAKGQSPVVCFMNVTYNPVRLQSGIEIAEAHAVTVIESMDDPQEPSVGTCSVNEAVPLARKRKQKPRLLKRVATAMMLLFETPEKVSTLEQPAVPVEPAVIEDCCHTSSLDSIEPVASQPNPECDLLPFSTGMELIFTPSTARIVMDSHSDCVVAATAQEEGITISGFSEEEIKTGQEKCLTLIPFDHAPARAVRTKQGLGGLVAVTPSREWAFSHLTLRCWTKPPTGERSGWKNLSRKDLWTTRYRWRYKRYQSPEETLTTPEETEAAQEEVLAVHKGEQSAPVPASTSSMAFKKEIPDSWKGRESQVWTGPYSGFKERTWRVSDRDVACPVPECPVITRHLREHALADHLSPMFESNFGREVMQNQAFHRFRGHMVNLLAR</sequence>
<dbReference type="EMBL" id="CACVKT020005897">
    <property type="protein sequence ID" value="CAC5398400.1"/>
    <property type="molecule type" value="Genomic_DNA"/>
</dbReference>
<dbReference type="GO" id="GO:0006508">
    <property type="term" value="P:proteolysis"/>
    <property type="evidence" value="ECO:0007669"/>
    <property type="project" value="InterPro"/>
</dbReference>
<name>A0A6J8CU19_MYTCO</name>
<evidence type="ECO:0000313" key="4">
    <source>
        <dbReference type="EMBL" id="CAC5398400.1"/>
    </source>
</evidence>
<dbReference type="AlphaFoldDB" id="A0A6J8CU19"/>
<evidence type="ECO:0000313" key="5">
    <source>
        <dbReference type="Proteomes" id="UP000507470"/>
    </source>
</evidence>
<feature type="compositionally biased region" description="Polar residues" evidence="2">
    <location>
        <begin position="44"/>
        <end position="67"/>
    </location>
</feature>
<dbReference type="InterPro" id="IPR018061">
    <property type="entry name" value="Retropepsins"/>
</dbReference>
<feature type="region of interest" description="Disordered" evidence="2">
    <location>
        <begin position="1"/>
        <end position="80"/>
    </location>
</feature>
<dbReference type="Pfam" id="PF00077">
    <property type="entry name" value="RVP"/>
    <property type="match status" value="1"/>
</dbReference>
<accession>A0A6J8CU19</accession>
<evidence type="ECO:0000256" key="1">
    <source>
        <dbReference type="ARBA" id="ARBA00022801"/>
    </source>
</evidence>
<evidence type="ECO:0000259" key="3">
    <source>
        <dbReference type="Pfam" id="PF00077"/>
    </source>
</evidence>
<dbReference type="GO" id="GO:0004190">
    <property type="term" value="F:aspartic-type endopeptidase activity"/>
    <property type="evidence" value="ECO:0007669"/>
    <property type="project" value="InterPro"/>
</dbReference>
<dbReference type="PROSITE" id="PS00141">
    <property type="entry name" value="ASP_PROTEASE"/>
    <property type="match status" value="1"/>
</dbReference>
<proteinExistence type="predicted"/>
<feature type="compositionally biased region" description="Polar residues" evidence="2">
    <location>
        <begin position="1"/>
        <end position="13"/>
    </location>
</feature>
<organism evidence="4 5">
    <name type="scientific">Mytilus coruscus</name>
    <name type="common">Sea mussel</name>
    <dbReference type="NCBI Taxonomy" id="42192"/>
    <lineage>
        <taxon>Eukaryota</taxon>
        <taxon>Metazoa</taxon>
        <taxon>Spiralia</taxon>
        <taxon>Lophotrochozoa</taxon>
        <taxon>Mollusca</taxon>
        <taxon>Bivalvia</taxon>
        <taxon>Autobranchia</taxon>
        <taxon>Pteriomorphia</taxon>
        <taxon>Mytilida</taxon>
        <taxon>Mytiloidea</taxon>
        <taxon>Mytilidae</taxon>
        <taxon>Mytilinae</taxon>
        <taxon>Mytilus</taxon>
    </lineage>
</organism>
<dbReference type="InterPro" id="IPR001969">
    <property type="entry name" value="Aspartic_peptidase_AS"/>
</dbReference>
<keyword evidence="5" id="KW-1185">Reference proteome</keyword>